<dbReference type="Pfam" id="PF00768">
    <property type="entry name" value="Peptidase_S11"/>
    <property type="match status" value="1"/>
</dbReference>
<feature type="active site" description="Proton acceptor" evidence="7">
    <location>
        <position position="62"/>
    </location>
</feature>
<evidence type="ECO:0000256" key="7">
    <source>
        <dbReference type="PIRSR" id="PIRSR618044-1"/>
    </source>
</evidence>
<comment type="caution">
    <text evidence="12">The sequence shown here is derived from an EMBL/GenBank/DDBJ whole genome shotgun (WGS) entry which is preliminary data.</text>
</comment>
<evidence type="ECO:0000256" key="3">
    <source>
        <dbReference type="ARBA" id="ARBA00022801"/>
    </source>
</evidence>
<sequence>MIKFTRTTLFFCFFCFLIFLTKEAEAIPSVTADSAILLDAHTGEILYERSSMEARPPASTTKIVTAILGYEMGDPEEETIVSQRAGTTGEASIHLYPGEHVTLGDLLTGALVRSGNDACVAISEHLAGSEEFFTLWMTAKARLLGARSSQFFNPHGLPHKQHHSSAYDLAVVAYYAIQNPSFASTVKQKYANLDHREGWPKEIRSTNRLLWNYPFADGIKTGTTRAAGACLVASATKEDHHLIAVVLHSDDRVGDTMRLFEYGFAIQEGK</sequence>
<feature type="active site" evidence="7">
    <location>
        <position position="114"/>
    </location>
</feature>
<evidence type="ECO:0000256" key="9">
    <source>
        <dbReference type="RuleBase" id="RU004016"/>
    </source>
</evidence>
<dbReference type="EMBL" id="WBXO01000001">
    <property type="protein sequence ID" value="KAB2954344.1"/>
    <property type="molecule type" value="Genomic_DNA"/>
</dbReference>
<evidence type="ECO:0000259" key="11">
    <source>
        <dbReference type="Pfam" id="PF00768"/>
    </source>
</evidence>
<dbReference type="InterPro" id="IPR012338">
    <property type="entry name" value="Beta-lactam/transpept-like"/>
</dbReference>
<organism evidence="12 13">
    <name type="scientific">Heliorestis acidaminivorans</name>
    <dbReference type="NCBI Taxonomy" id="553427"/>
    <lineage>
        <taxon>Bacteria</taxon>
        <taxon>Bacillati</taxon>
        <taxon>Bacillota</taxon>
        <taxon>Clostridia</taxon>
        <taxon>Eubacteriales</taxon>
        <taxon>Heliobacteriaceae</taxon>
        <taxon>Heliorestis</taxon>
    </lineage>
</organism>
<comment type="similarity">
    <text evidence="1 9">Belongs to the peptidase S11 family.</text>
</comment>
<dbReference type="SUPFAM" id="SSF56601">
    <property type="entry name" value="beta-lactamase/transpeptidase-like"/>
    <property type="match status" value="1"/>
</dbReference>
<evidence type="ECO:0000313" key="12">
    <source>
        <dbReference type="EMBL" id="KAB2954344.1"/>
    </source>
</evidence>
<keyword evidence="12" id="KW-0645">Protease</keyword>
<dbReference type="PANTHER" id="PTHR21581:SF33">
    <property type="entry name" value="D-ALANYL-D-ALANINE CARBOXYPEPTIDASE DACB"/>
    <property type="match status" value="1"/>
</dbReference>
<dbReference type="GO" id="GO:0009002">
    <property type="term" value="F:serine-type D-Ala-D-Ala carboxypeptidase activity"/>
    <property type="evidence" value="ECO:0007669"/>
    <property type="project" value="InterPro"/>
</dbReference>
<gene>
    <name evidence="12" type="ORF">F9B85_01250</name>
</gene>
<feature type="active site" description="Acyl-ester intermediate" evidence="7">
    <location>
        <position position="59"/>
    </location>
</feature>
<protein>
    <submittedName>
        <fullName evidence="12">D-alanyl-D-alanine carboxypeptidase</fullName>
    </submittedName>
</protein>
<dbReference type="GO" id="GO:0008360">
    <property type="term" value="P:regulation of cell shape"/>
    <property type="evidence" value="ECO:0007669"/>
    <property type="project" value="UniProtKB-KW"/>
</dbReference>
<feature type="chain" id="PRO_5026038997" evidence="10">
    <location>
        <begin position="27"/>
        <end position="270"/>
    </location>
</feature>
<keyword evidence="12" id="KW-0121">Carboxypeptidase</keyword>
<name>A0A6I0EVD5_9FIRM</name>
<keyword evidence="5" id="KW-0573">Peptidoglycan synthesis</keyword>
<evidence type="ECO:0000256" key="1">
    <source>
        <dbReference type="ARBA" id="ARBA00007164"/>
    </source>
</evidence>
<proteinExistence type="inferred from homology"/>
<dbReference type="GO" id="GO:0009252">
    <property type="term" value="P:peptidoglycan biosynthetic process"/>
    <property type="evidence" value="ECO:0007669"/>
    <property type="project" value="UniProtKB-KW"/>
</dbReference>
<dbReference type="GO" id="GO:0071555">
    <property type="term" value="P:cell wall organization"/>
    <property type="evidence" value="ECO:0007669"/>
    <property type="project" value="UniProtKB-KW"/>
</dbReference>
<feature type="signal peptide" evidence="10">
    <location>
        <begin position="1"/>
        <end position="26"/>
    </location>
</feature>
<evidence type="ECO:0000256" key="10">
    <source>
        <dbReference type="SAM" id="SignalP"/>
    </source>
</evidence>
<dbReference type="Gene3D" id="3.40.710.10">
    <property type="entry name" value="DD-peptidase/beta-lactamase superfamily"/>
    <property type="match status" value="1"/>
</dbReference>
<accession>A0A6I0EVD5</accession>
<dbReference type="PRINTS" id="PR00725">
    <property type="entry name" value="DADACBPTASE1"/>
</dbReference>
<dbReference type="OrthoDB" id="9791132at2"/>
<evidence type="ECO:0000256" key="4">
    <source>
        <dbReference type="ARBA" id="ARBA00022960"/>
    </source>
</evidence>
<dbReference type="PANTHER" id="PTHR21581">
    <property type="entry name" value="D-ALANYL-D-ALANINE CARBOXYPEPTIDASE"/>
    <property type="match status" value="1"/>
</dbReference>
<dbReference type="RefSeq" id="WP_151617790.1">
    <property type="nucleotide sequence ID" value="NZ_WBXO01000001.1"/>
</dbReference>
<keyword evidence="3" id="KW-0378">Hydrolase</keyword>
<keyword evidence="13" id="KW-1185">Reference proteome</keyword>
<dbReference type="InterPro" id="IPR001967">
    <property type="entry name" value="Peptidase_S11_N"/>
</dbReference>
<evidence type="ECO:0000313" key="13">
    <source>
        <dbReference type="Proteomes" id="UP000468766"/>
    </source>
</evidence>
<feature type="domain" description="Peptidase S11 D-alanyl-D-alanine carboxypeptidase A N-terminal" evidence="11">
    <location>
        <begin position="24"/>
        <end position="249"/>
    </location>
</feature>
<evidence type="ECO:0000256" key="6">
    <source>
        <dbReference type="ARBA" id="ARBA00023316"/>
    </source>
</evidence>
<keyword evidence="4" id="KW-0133">Cell shape</keyword>
<dbReference type="AlphaFoldDB" id="A0A6I0EVD5"/>
<dbReference type="Proteomes" id="UP000468766">
    <property type="component" value="Unassembled WGS sequence"/>
</dbReference>
<reference evidence="12 13" key="1">
    <citation type="submission" date="2019-10" db="EMBL/GenBank/DDBJ databases">
        <title>Whole-genome sequence of the extremophile Heliorestis acidaminivorans DSM 24790.</title>
        <authorList>
            <person name="Kyndt J.A."/>
            <person name="Meyer T.E."/>
        </authorList>
    </citation>
    <scope>NUCLEOTIDE SEQUENCE [LARGE SCALE GENOMIC DNA]</scope>
    <source>
        <strain evidence="12 13">DSM 24790</strain>
    </source>
</reference>
<evidence type="ECO:0000256" key="2">
    <source>
        <dbReference type="ARBA" id="ARBA00022729"/>
    </source>
</evidence>
<keyword evidence="2 10" id="KW-0732">Signal</keyword>
<dbReference type="InterPro" id="IPR018044">
    <property type="entry name" value="Peptidase_S11"/>
</dbReference>
<keyword evidence="6" id="KW-0961">Cell wall biogenesis/degradation</keyword>
<evidence type="ECO:0000256" key="8">
    <source>
        <dbReference type="PIRSR" id="PIRSR618044-2"/>
    </source>
</evidence>
<feature type="binding site" evidence="8">
    <location>
        <position position="220"/>
    </location>
    <ligand>
        <name>substrate</name>
    </ligand>
</feature>
<evidence type="ECO:0000256" key="5">
    <source>
        <dbReference type="ARBA" id="ARBA00022984"/>
    </source>
</evidence>
<dbReference type="GO" id="GO:0006508">
    <property type="term" value="P:proteolysis"/>
    <property type="evidence" value="ECO:0007669"/>
    <property type="project" value="InterPro"/>
</dbReference>